<name>A0ABT2WHK7_9BACI</name>
<comment type="subcellular location">
    <subcellularLocation>
        <location evidence="1">Cell membrane</location>
        <topology evidence="1">Multi-pass membrane protein</topology>
    </subcellularLocation>
</comment>
<dbReference type="Proteomes" id="UP001208656">
    <property type="component" value="Unassembled WGS sequence"/>
</dbReference>
<dbReference type="PIRSF" id="PIRSF006483">
    <property type="entry name" value="Membrane_protein_YitT"/>
    <property type="match status" value="1"/>
</dbReference>
<proteinExistence type="predicted"/>
<keyword evidence="3 6" id="KW-0812">Transmembrane</keyword>
<dbReference type="Gene3D" id="3.30.70.120">
    <property type="match status" value="1"/>
</dbReference>
<dbReference type="EMBL" id="JAOUSE010000041">
    <property type="protein sequence ID" value="MCU9595173.1"/>
    <property type="molecule type" value="Genomic_DNA"/>
</dbReference>
<dbReference type="PANTHER" id="PTHR33545:SF3">
    <property type="entry name" value="UPF0750 MEMBRANE PROTEIN YQFU"/>
    <property type="match status" value="1"/>
</dbReference>
<dbReference type="InterPro" id="IPR003740">
    <property type="entry name" value="YitT"/>
</dbReference>
<feature type="transmembrane region" description="Helical" evidence="6">
    <location>
        <begin position="58"/>
        <end position="77"/>
    </location>
</feature>
<dbReference type="RefSeq" id="WP_263062022.1">
    <property type="nucleotide sequence ID" value="NZ_JAOUSE010000041.1"/>
</dbReference>
<keyword evidence="2" id="KW-1003">Cell membrane</keyword>
<dbReference type="CDD" id="cd16380">
    <property type="entry name" value="YitT_C"/>
    <property type="match status" value="1"/>
</dbReference>
<evidence type="ECO:0000256" key="1">
    <source>
        <dbReference type="ARBA" id="ARBA00004651"/>
    </source>
</evidence>
<evidence type="ECO:0000259" key="7">
    <source>
        <dbReference type="Pfam" id="PF10035"/>
    </source>
</evidence>
<keyword evidence="4 6" id="KW-1133">Transmembrane helix</keyword>
<evidence type="ECO:0000256" key="4">
    <source>
        <dbReference type="ARBA" id="ARBA00022989"/>
    </source>
</evidence>
<feature type="transmembrane region" description="Helical" evidence="6">
    <location>
        <begin position="154"/>
        <end position="176"/>
    </location>
</feature>
<sequence>MRKNQDYLETSKWGDILNSYIWITIGALIFAYGLEALLIPNRLIDGGIVGISLLLEEITPIGFSIFLVGINIPFLIIGYKQLGLSFAIQSLYGIVLASIFTELLHDVEPLTNDPLLGAVFGGGILGIGVGIVLRNDGALDGTEILATLISSKTPFSVGNIVMFINLFIFLSASLVFGMNSAFYSIISYLVAARMMDTVIAGLNESKSVVIISEKADEIGNALVHRLGRSVTYFEGTGGYSGDKRKAVYSVITRIEEVKLKKIIRHFDPNAFVALSDVSEVNGGQFLNKGKH</sequence>
<feature type="transmembrane region" description="Helical" evidence="6">
    <location>
        <begin position="115"/>
        <end position="133"/>
    </location>
</feature>
<dbReference type="InterPro" id="IPR051461">
    <property type="entry name" value="UPF0750_membrane"/>
</dbReference>
<evidence type="ECO:0000256" key="6">
    <source>
        <dbReference type="SAM" id="Phobius"/>
    </source>
</evidence>
<protein>
    <submittedName>
        <fullName evidence="8">YitT family protein</fullName>
    </submittedName>
</protein>
<dbReference type="InterPro" id="IPR015867">
    <property type="entry name" value="N-reg_PII/ATP_PRibTrfase_C"/>
</dbReference>
<accession>A0ABT2WHK7</accession>
<organism evidence="8 9">
    <name type="scientific">Pallidibacillus thermolactis</name>
    <dbReference type="NCBI Taxonomy" id="251051"/>
    <lineage>
        <taxon>Bacteria</taxon>
        <taxon>Bacillati</taxon>
        <taxon>Bacillota</taxon>
        <taxon>Bacilli</taxon>
        <taxon>Bacillales</taxon>
        <taxon>Bacillaceae</taxon>
        <taxon>Pallidibacillus</taxon>
    </lineage>
</organism>
<dbReference type="PANTHER" id="PTHR33545">
    <property type="entry name" value="UPF0750 MEMBRANE PROTEIN YITT-RELATED"/>
    <property type="match status" value="1"/>
</dbReference>
<feature type="domain" description="DUF2179" evidence="7">
    <location>
        <begin position="228"/>
        <end position="282"/>
    </location>
</feature>
<feature type="transmembrane region" description="Helical" evidence="6">
    <location>
        <begin position="84"/>
        <end position="103"/>
    </location>
</feature>
<dbReference type="Pfam" id="PF10035">
    <property type="entry name" value="DUF2179"/>
    <property type="match status" value="1"/>
</dbReference>
<reference evidence="8 9" key="1">
    <citation type="submission" date="2022-10" db="EMBL/GenBank/DDBJ databases">
        <title>Description of Fervidibacillus gen. nov. in the family Fervidibacillaceae fam. nov. with two species, Fervidibacillus albus sp. nov., and Fervidibacillus halotolerans sp. nov., isolated from tidal flat sediments.</title>
        <authorList>
            <person name="Kwon K.K."/>
            <person name="Yang S.-H."/>
        </authorList>
    </citation>
    <scope>NUCLEOTIDE SEQUENCE [LARGE SCALE GENOMIC DNA]</scope>
    <source>
        <strain evidence="8 9">DSM 23332</strain>
    </source>
</reference>
<evidence type="ECO:0000256" key="3">
    <source>
        <dbReference type="ARBA" id="ARBA00022692"/>
    </source>
</evidence>
<evidence type="ECO:0000313" key="9">
    <source>
        <dbReference type="Proteomes" id="UP001208656"/>
    </source>
</evidence>
<feature type="transmembrane region" description="Helical" evidence="6">
    <location>
        <begin position="20"/>
        <end position="38"/>
    </location>
</feature>
<keyword evidence="9" id="KW-1185">Reference proteome</keyword>
<evidence type="ECO:0000256" key="5">
    <source>
        <dbReference type="ARBA" id="ARBA00023136"/>
    </source>
</evidence>
<gene>
    <name evidence="8" type="ORF">OEV82_12060</name>
</gene>
<dbReference type="InterPro" id="IPR019264">
    <property type="entry name" value="DUF2179"/>
</dbReference>
<dbReference type="Pfam" id="PF02588">
    <property type="entry name" value="YitT_membrane"/>
    <property type="match status" value="1"/>
</dbReference>
<keyword evidence="5 6" id="KW-0472">Membrane</keyword>
<evidence type="ECO:0000313" key="8">
    <source>
        <dbReference type="EMBL" id="MCU9595173.1"/>
    </source>
</evidence>
<comment type="caution">
    <text evidence="8">The sequence shown here is derived from an EMBL/GenBank/DDBJ whole genome shotgun (WGS) entry which is preliminary data.</text>
</comment>
<evidence type="ECO:0000256" key="2">
    <source>
        <dbReference type="ARBA" id="ARBA00022475"/>
    </source>
</evidence>